<reference evidence="1 2" key="1">
    <citation type="submission" date="2018-08" db="EMBL/GenBank/DDBJ databases">
        <title>Sequencing the genomes of 1000 actinobacteria strains.</title>
        <authorList>
            <person name="Klenk H.-P."/>
        </authorList>
    </citation>
    <scope>NUCLEOTIDE SEQUENCE [LARGE SCALE GENOMIC DNA]</scope>
    <source>
        <strain evidence="1 2">DSM 44099</strain>
    </source>
</reference>
<accession>A0A3D9ZV35</accession>
<evidence type="ECO:0000313" key="1">
    <source>
        <dbReference type="EMBL" id="REG01048.1"/>
    </source>
</evidence>
<dbReference type="RefSeq" id="WP_116073029.1">
    <property type="nucleotide sequence ID" value="NZ_BONB01000128.1"/>
</dbReference>
<evidence type="ECO:0000313" key="2">
    <source>
        <dbReference type="Proteomes" id="UP000256913"/>
    </source>
</evidence>
<keyword evidence="2" id="KW-1185">Reference proteome</keyword>
<proteinExistence type="predicted"/>
<gene>
    <name evidence="1" type="ORF">DFJ67_7121</name>
</gene>
<comment type="caution">
    <text evidence="1">The sequence shown here is derived from an EMBL/GenBank/DDBJ whole genome shotgun (WGS) entry which is preliminary data.</text>
</comment>
<name>A0A3D9ZV35_9ACTN</name>
<sequence length="85" mass="9191">MAVIDADGLYLGLLALPAAAAATSLDGQSDFEIECQARNRRWHADWAQVMWVVDHAVRLNVSERALASYQSMLARVTSSSKATAA</sequence>
<organism evidence="1 2">
    <name type="scientific">Asanoa ferruginea</name>
    <dbReference type="NCBI Taxonomy" id="53367"/>
    <lineage>
        <taxon>Bacteria</taxon>
        <taxon>Bacillati</taxon>
        <taxon>Actinomycetota</taxon>
        <taxon>Actinomycetes</taxon>
        <taxon>Micromonosporales</taxon>
        <taxon>Micromonosporaceae</taxon>
        <taxon>Asanoa</taxon>
    </lineage>
</organism>
<dbReference type="AlphaFoldDB" id="A0A3D9ZV35"/>
<dbReference type="EMBL" id="QUMQ01000001">
    <property type="protein sequence ID" value="REG01048.1"/>
    <property type="molecule type" value="Genomic_DNA"/>
</dbReference>
<protein>
    <submittedName>
        <fullName evidence="1">Uncharacterized protein</fullName>
    </submittedName>
</protein>
<dbReference type="Proteomes" id="UP000256913">
    <property type="component" value="Unassembled WGS sequence"/>
</dbReference>